<dbReference type="PRINTS" id="PR00625">
    <property type="entry name" value="JDOMAIN"/>
</dbReference>
<dbReference type="RefSeq" id="WP_240568600.1">
    <property type="nucleotide sequence ID" value="NZ_JAKVPY010000014.1"/>
</dbReference>
<feature type="compositionally biased region" description="Basic and acidic residues" evidence="2">
    <location>
        <begin position="163"/>
        <end position="194"/>
    </location>
</feature>
<dbReference type="InterPro" id="IPR036869">
    <property type="entry name" value="J_dom_sf"/>
</dbReference>
<dbReference type="Pfam" id="PF00226">
    <property type="entry name" value="DnaJ"/>
    <property type="match status" value="1"/>
</dbReference>
<accession>A0ABS9RVW6</accession>
<evidence type="ECO:0000256" key="2">
    <source>
        <dbReference type="SAM" id="MobiDB-lite"/>
    </source>
</evidence>
<dbReference type="InterPro" id="IPR001623">
    <property type="entry name" value="DnaJ_domain"/>
</dbReference>
<proteinExistence type="predicted"/>
<protein>
    <submittedName>
        <fullName evidence="4">DnaJ domain-containing protein</fullName>
    </submittedName>
</protein>
<feature type="domain" description="J" evidence="3">
    <location>
        <begin position="233"/>
        <end position="294"/>
    </location>
</feature>
<name>A0ABS9RVW6_9GAMM</name>
<sequence length="294" mass="33404">MTIARFSPFELLLLKSRHQADTAALLLLAWVLANRGPIGEPERSRLTELTGGFRHGHALAPILEIAATQDLGAIQLAAEVLQKEIHGEQAAPFLRLAIALAVEDGKLSMANQHVLRFLADLLGVSPGEFAPLFEAVAGRAFADPDDPSRSGYWQAKEHRRRQREQESQRQDDRQHSRSHSGREGSHRRKEEESKWQQAGGREQHRQERYRQEQHRQHERGARQDPPPGDRTRRALAVLGLEPGASRSEIRHAYRRLAQAHHPDRFFNAGEAVMASASQRFQRIRRAYDYLMQVS</sequence>
<dbReference type="Proteomes" id="UP001202117">
    <property type="component" value="Unassembled WGS sequence"/>
</dbReference>
<dbReference type="SUPFAM" id="SSF158682">
    <property type="entry name" value="TerB-like"/>
    <property type="match status" value="1"/>
</dbReference>
<feature type="compositionally biased region" description="Basic and acidic residues" evidence="2">
    <location>
        <begin position="201"/>
        <end position="231"/>
    </location>
</feature>
<evidence type="ECO:0000313" key="5">
    <source>
        <dbReference type="Proteomes" id="UP001202117"/>
    </source>
</evidence>
<gene>
    <name evidence="4" type="ORF">MKP05_12665</name>
</gene>
<keyword evidence="5" id="KW-1185">Reference proteome</keyword>
<evidence type="ECO:0000313" key="4">
    <source>
        <dbReference type="EMBL" id="MCH4563978.1"/>
    </source>
</evidence>
<dbReference type="SMART" id="SM00271">
    <property type="entry name" value="DnaJ"/>
    <property type="match status" value="1"/>
</dbReference>
<reference evidence="4 5" key="1">
    <citation type="submission" date="2022-02" db="EMBL/GenBank/DDBJ databases">
        <title>Halomonas fukangensis sp. nov., a halophilic bacterium isolated from a bulk soil of Kalidium foliatum at Fukang.</title>
        <authorList>
            <person name="Huang Y."/>
        </authorList>
    </citation>
    <scope>NUCLEOTIDE SEQUENCE [LARGE SCALE GENOMIC DNA]</scope>
    <source>
        <strain evidence="4 5">EGI 63088</strain>
    </source>
</reference>
<evidence type="ECO:0000259" key="3">
    <source>
        <dbReference type="PROSITE" id="PS50076"/>
    </source>
</evidence>
<dbReference type="PANTHER" id="PTHR44743:SF10">
    <property type="entry name" value="J DOMAIN-CONTAINING PROTEIN"/>
    <property type="match status" value="1"/>
</dbReference>
<feature type="region of interest" description="Disordered" evidence="2">
    <location>
        <begin position="141"/>
        <end position="231"/>
    </location>
</feature>
<comment type="caution">
    <text evidence="4">The sequence shown here is derived from an EMBL/GenBank/DDBJ whole genome shotgun (WGS) entry which is preliminary data.</text>
</comment>
<dbReference type="EMBL" id="JAKVPY010000014">
    <property type="protein sequence ID" value="MCH4563978.1"/>
    <property type="molecule type" value="Genomic_DNA"/>
</dbReference>
<dbReference type="InterPro" id="IPR029024">
    <property type="entry name" value="TerB-like"/>
</dbReference>
<dbReference type="PANTHER" id="PTHR44743">
    <property type="entry name" value="PUTATIVE, EXPRESSED-RELATED"/>
    <property type="match status" value="1"/>
</dbReference>
<dbReference type="SUPFAM" id="SSF46565">
    <property type="entry name" value="Chaperone J-domain"/>
    <property type="match status" value="1"/>
</dbReference>
<dbReference type="PROSITE" id="PS50076">
    <property type="entry name" value="DNAJ_2"/>
    <property type="match status" value="1"/>
</dbReference>
<dbReference type="Gene3D" id="1.10.287.110">
    <property type="entry name" value="DnaJ domain"/>
    <property type="match status" value="1"/>
</dbReference>
<dbReference type="Gene3D" id="1.10.3680.10">
    <property type="entry name" value="TerB-like"/>
    <property type="match status" value="1"/>
</dbReference>
<dbReference type="CDD" id="cd06257">
    <property type="entry name" value="DnaJ"/>
    <property type="match status" value="1"/>
</dbReference>
<keyword evidence="1" id="KW-0143">Chaperone</keyword>
<evidence type="ECO:0000256" key="1">
    <source>
        <dbReference type="ARBA" id="ARBA00023186"/>
    </source>
</evidence>
<organism evidence="4 5">
    <name type="scientific">Halomonas flagellata</name>
    <dbReference type="NCBI Taxonomy" id="2920385"/>
    <lineage>
        <taxon>Bacteria</taxon>
        <taxon>Pseudomonadati</taxon>
        <taxon>Pseudomonadota</taxon>
        <taxon>Gammaproteobacteria</taxon>
        <taxon>Oceanospirillales</taxon>
        <taxon>Halomonadaceae</taxon>
        <taxon>Halomonas</taxon>
    </lineage>
</organism>